<gene>
    <name evidence="2" type="ORF">BST39_14215</name>
</gene>
<name>A0A1X0IAK6_9MYCO</name>
<dbReference type="EMBL" id="MVIE01000016">
    <property type="protein sequence ID" value="ORB40243.1"/>
    <property type="molecule type" value="Genomic_DNA"/>
</dbReference>
<dbReference type="OrthoDB" id="4743695at2"/>
<accession>A0A1X0IAK6</accession>
<organism evidence="2 3">
    <name type="scientific">Mycobacterium paraseoulense</name>
    <dbReference type="NCBI Taxonomy" id="590652"/>
    <lineage>
        <taxon>Bacteria</taxon>
        <taxon>Bacillati</taxon>
        <taxon>Actinomycetota</taxon>
        <taxon>Actinomycetes</taxon>
        <taxon>Mycobacteriales</taxon>
        <taxon>Mycobacteriaceae</taxon>
        <taxon>Mycobacterium</taxon>
    </lineage>
</organism>
<dbReference type="Proteomes" id="UP000192513">
    <property type="component" value="Unassembled WGS sequence"/>
</dbReference>
<proteinExistence type="predicted"/>
<keyword evidence="1" id="KW-0472">Membrane</keyword>
<evidence type="ECO:0000313" key="2">
    <source>
        <dbReference type="EMBL" id="ORB40243.1"/>
    </source>
</evidence>
<feature type="transmembrane region" description="Helical" evidence="1">
    <location>
        <begin position="20"/>
        <end position="44"/>
    </location>
</feature>
<dbReference type="STRING" id="590652.BST39_14215"/>
<dbReference type="RefSeq" id="WP_083172520.1">
    <property type="nucleotide sequence ID" value="NZ_AP022619.1"/>
</dbReference>
<keyword evidence="1" id="KW-1133">Transmembrane helix</keyword>
<dbReference type="AlphaFoldDB" id="A0A1X0IAK6"/>
<protein>
    <submittedName>
        <fullName evidence="2">Uncharacterized protein</fullName>
    </submittedName>
</protein>
<comment type="caution">
    <text evidence="2">The sequence shown here is derived from an EMBL/GenBank/DDBJ whole genome shotgun (WGS) entry which is preliminary data.</text>
</comment>
<reference evidence="2 3" key="1">
    <citation type="submission" date="2017-02" db="EMBL/GenBank/DDBJ databases">
        <title>The new phylogeny of genus Mycobacterium.</title>
        <authorList>
            <person name="Tortoli E."/>
            <person name="Trovato A."/>
            <person name="Cirillo D.M."/>
        </authorList>
    </citation>
    <scope>NUCLEOTIDE SEQUENCE [LARGE SCALE GENOMIC DNA]</scope>
    <source>
        <strain evidence="2 3">DSM 45000</strain>
    </source>
</reference>
<keyword evidence="3" id="KW-1185">Reference proteome</keyword>
<evidence type="ECO:0000313" key="3">
    <source>
        <dbReference type="Proteomes" id="UP000192513"/>
    </source>
</evidence>
<keyword evidence="1" id="KW-0812">Transmembrane</keyword>
<evidence type="ECO:0000256" key="1">
    <source>
        <dbReference type="SAM" id="Phobius"/>
    </source>
</evidence>
<sequence length="89" mass="9831">MCESAVVDLLRRTLRYPVRVGALIELALWLAIPYLCIGFVWTVFHGDETRRIQERVEAVLPTGADAVAFGLTTALWPASIQIAHACPLP</sequence>